<sequence>MDWAMSAEAAPVAAVTANAAREVAVRQAMKGRIKVLRDAAGNGDGILYYHNDLISGSSSEKAGRRRKSGQAAGLFPCRIRCASTLTR</sequence>
<dbReference type="Proteomes" id="UP001501710">
    <property type="component" value="Unassembled WGS sequence"/>
</dbReference>
<dbReference type="EMBL" id="BAABAS010000003">
    <property type="protein sequence ID" value="GAA4224921.1"/>
    <property type="molecule type" value="Genomic_DNA"/>
</dbReference>
<accession>A0ABP8BTD7</accession>
<comment type="caution">
    <text evidence="1">The sequence shown here is derived from an EMBL/GenBank/DDBJ whole genome shotgun (WGS) entry which is preliminary data.</text>
</comment>
<name>A0ABP8BTD7_9ACTN</name>
<gene>
    <name evidence="1" type="ORF">GCM10022254_05560</name>
</gene>
<keyword evidence="2" id="KW-1185">Reference proteome</keyword>
<evidence type="ECO:0000313" key="2">
    <source>
        <dbReference type="Proteomes" id="UP001501710"/>
    </source>
</evidence>
<reference evidence="2" key="1">
    <citation type="journal article" date="2019" name="Int. J. Syst. Evol. Microbiol.">
        <title>The Global Catalogue of Microorganisms (GCM) 10K type strain sequencing project: providing services to taxonomists for standard genome sequencing and annotation.</title>
        <authorList>
            <consortium name="The Broad Institute Genomics Platform"/>
            <consortium name="The Broad Institute Genome Sequencing Center for Infectious Disease"/>
            <person name="Wu L."/>
            <person name="Ma J."/>
        </authorList>
    </citation>
    <scope>NUCLEOTIDE SEQUENCE [LARGE SCALE GENOMIC DNA]</scope>
    <source>
        <strain evidence="2">JCM 17440</strain>
    </source>
</reference>
<evidence type="ECO:0000313" key="1">
    <source>
        <dbReference type="EMBL" id="GAA4224921.1"/>
    </source>
</evidence>
<protein>
    <submittedName>
        <fullName evidence="1">Uncharacterized protein</fullName>
    </submittedName>
</protein>
<organism evidence="1 2">
    <name type="scientific">Actinomadura meridiana</name>
    <dbReference type="NCBI Taxonomy" id="559626"/>
    <lineage>
        <taxon>Bacteria</taxon>
        <taxon>Bacillati</taxon>
        <taxon>Actinomycetota</taxon>
        <taxon>Actinomycetes</taxon>
        <taxon>Streptosporangiales</taxon>
        <taxon>Thermomonosporaceae</taxon>
        <taxon>Actinomadura</taxon>
    </lineage>
</organism>
<proteinExistence type="predicted"/>